<proteinExistence type="predicted"/>
<sequence length="268" mass="29500">MNEFVLIDAAIWRGLRQFDALTHTANATPLYADLASASAKQYGPWLFDADEFKTCVPGDEPLELPWRYGVSRVFSEASLASLAMHLESQRSIAMAEGDRYFLRFADTRALDALARVLTTKQITRLKGPVTQWHYLDRFGDEKAFGRGLPADEHRHAEIVLSDEQCAALLEQALAGALADALAVGGAQTGEPHLSAGQYRHVEASAAFVLLHGIEPFEVQRHVAAAAVQTDGSVLTDARFLKRVESLRASTQWSELVNWHGDTAPQTRT</sequence>
<dbReference type="EMBL" id="PNYB01000007">
    <property type="protein sequence ID" value="PMS25326.1"/>
    <property type="molecule type" value="Genomic_DNA"/>
</dbReference>
<gene>
    <name evidence="2" type="ORF">C0Z19_10270</name>
</gene>
<evidence type="ECO:0000313" key="3">
    <source>
        <dbReference type="Proteomes" id="UP000235347"/>
    </source>
</evidence>
<reference evidence="2 3" key="1">
    <citation type="submission" date="2018-01" db="EMBL/GenBank/DDBJ databases">
        <title>Whole genome analyses suggest that Burkholderia sensu lato contains two further novel genera in the rhizoxinica-symbiotica group Mycetohabitans gen. nov., and Trinickia gen. nov.: implications for the evolution of diazotrophy and nodulation in the Burkholderiaceae.</title>
        <authorList>
            <person name="Estrada-de los Santos P."/>
            <person name="Palmer M."/>
            <person name="Chavez-Ramirez B."/>
            <person name="Beukes C."/>
            <person name="Steenkamp E.T."/>
            <person name="Hirsch A.M."/>
            <person name="Manyaka P."/>
            <person name="Maluk M."/>
            <person name="Lafos M."/>
            <person name="Crook M."/>
            <person name="Gross E."/>
            <person name="Simon M.F."/>
            <person name="Bueno dos Reis Junior F."/>
            <person name="Poole P.S."/>
            <person name="Venter S.N."/>
            <person name="James E.K."/>
        </authorList>
    </citation>
    <scope>NUCLEOTIDE SEQUENCE [LARGE SCALE GENOMIC DNA]</scope>
    <source>
        <strain evidence="2 3">GP25-8</strain>
    </source>
</reference>
<evidence type="ECO:0000259" key="1">
    <source>
        <dbReference type="Pfam" id="PF13503"/>
    </source>
</evidence>
<dbReference type="AlphaFoldDB" id="A0A2N7W7E8"/>
<dbReference type="RefSeq" id="WP_102609715.1">
    <property type="nucleotide sequence ID" value="NZ_CADIKD010000010.1"/>
</dbReference>
<feature type="domain" description="DUF4123" evidence="1">
    <location>
        <begin position="4"/>
        <end position="123"/>
    </location>
</feature>
<organism evidence="2 3">
    <name type="scientific">Trinickia soli</name>
    <dbReference type="NCBI Taxonomy" id="380675"/>
    <lineage>
        <taxon>Bacteria</taxon>
        <taxon>Pseudomonadati</taxon>
        <taxon>Pseudomonadota</taxon>
        <taxon>Betaproteobacteria</taxon>
        <taxon>Burkholderiales</taxon>
        <taxon>Burkholderiaceae</taxon>
        <taxon>Trinickia</taxon>
    </lineage>
</organism>
<evidence type="ECO:0000313" key="2">
    <source>
        <dbReference type="EMBL" id="PMS25326.1"/>
    </source>
</evidence>
<comment type="caution">
    <text evidence="2">The sequence shown here is derived from an EMBL/GenBank/DDBJ whole genome shotgun (WGS) entry which is preliminary data.</text>
</comment>
<dbReference type="Proteomes" id="UP000235347">
    <property type="component" value="Unassembled WGS sequence"/>
</dbReference>
<dbReference type="Pfam" id="PF13503">
    <property type="entry name" value="DUF4123"/>
    <property type="match status" value="1"/>
</dbReference>
<dbReference type="InterPro" id="IPR025391">
    <property type="entry name" value="DUF4123"/>
</dbReference>
<name>A0A2N7W7E8_9BURK</name>
<keyword evidence="3" id="KW-1185">Reference proteome</keyword>
<protein>
    <recommendedName>
        <fullName evidence="1">DUF4123 domain-containing protein</fullName>
    </recommendedName>
</protein>
<accession>A0A2N7W7E8</accession>